<accession>A0ABQ8GVZ1</accession>
<name>A0ABQ8GVZ1_9PEZI</name>
<keyword evidence="3" id="KW-1185">Reference proteome</keyword>
<protein>
    <submittedName>
        <fullName evidence="2">Uncharacterized protein</fullName>
    </submittedName>
</protein>
<dbReference type="Proteomes" id="UP000774617">
    <property type="component" value="Unassembled WGS sequence"/>
</dbReference>
<feature type="region of interest" description="Disordered" evidence="1">
    <location>
        <begin position="59"/>
        <end position="80"/>
    </location>
</feature>
<evidence type="ECO:0000313" key="3">
    <source>
        <dbReference type="Proteomes" id="UP000774617"/>
    </source>
</evidence>
<organism evidence="2 3">
    <name type="scientific">Macrophomina phaseolina</name>
    <dbReference type="NCBI Taxonomy" id="35725"/>
    <lineage>
        <taxon>Eukaryota</taxon>
        <taxon>Fungi</taxon>
        <taxon>Dikarya</taxon>
        <taxon>Ascomycota</taxon>
        <taxon>Pezizomycotina</taxon>
        <taxon>Dothideomycetes</taxon>
        <taxon>Dothideomycetes incertae sedis</taxon>
        <taxon>Botryosphaeriales</taxon>
        <taxon>Botryosphaeriaceae</taxon>
        <taxon>Macrophomina</taxon>
    </lineage>
</organism>
<comment type="caution">
    <text evidence="2">The sequence shown here is derived from an EMBL/GenBank/DDBJ whole genome shotgun (WGS) entry which is preliminary data.</text>
</comment>
<gene>
    <name evidence="2" type="ORF">B0J12DRAFT_29176</name>
</gene>
<proteinExistence type="predicted"/>
<dbReference type="EMBL" id="JAGTJR010000001">
    <property type="protein sequence ID" value="KAH7065248.1"/>
    <property type="molecule type" value="Genomic_DNA"/>
</dbReference>
<reference evidence="2 3" key="1">
    <citation type="journal article" date="2021" name="Nat. Commun.">
        <title>Genetic determinants of endophytism in the Arabidopsis root mycobiome.</title>
        <authorList>
            <person name="Mesny F."/>
            <person name="Miyauchi S."/>
            <person name="Thiergart T."/>
            <person name="Pickel B."/>
            <person name="Atanasova L."/>
            <person name="Karlsson M."/>
            <person name="Huettel B."/>
            <person name="Barry K.W."/>
            <person name="Haridas S."/>
            <person name="Chen C."/>
            <person name="Bauer D."/>
            <person name="Andreopoulos W."/>
            <person name="Pangilinan J."/>
            <person name="LaButti K."/>
            <person name="Riley R."/>
            <person name="Lipzen A."/>
            <person name="Clum A."/>
            <person name="Drula E."/>
            <person name="Henrissat B."/>
            <person name="Kohler A."/>
            <person name="Grigoriev I.V."/>
            <person name="Martin F.M."/>
            <person name="Hacquard S."/>
        </authorList>
    </citation>
    <scope>NUCLEOTIDE SEQUENCE [LARGE SCALE GENOMIC DNA]</scope>
    <source>
        <strain evidence="2 3">MPI-SDFR-AT-0080</strain>
    </source>
</reference>
<evidence type="ECO:0000256" key="1">
    <source>
        <dbReference type="SAM" id="MobiDB-lite"/>
    </source>
</evidence>
<sequence>MRPFVPTRLWRRSSWRLRQRASSGGRRPGIGGFHAHRRVHFGALPRSVKAWQRNAAQRGGSSCCKRRPVPGGHLPDLRGRGPSFTDLTLSDEKSTLGIILGSQGSPTLGLLISAGRAYVVHTGGLSAWSTRRRCTSDPRRGGYLAGGAGYSRNFPGLARTHPTRRADAVGWCFGAERAGSKADSGRDCGGIGSSLAVETGCGESGRQISSPLGALCRWRVVR</sequence>
<evidence type="ECO:0000313" key="2">
    <source>
        <dbReference type="EMBL" id="KAH7065248.1"/>
    </source>
</evidence>